<organism evidence="1 2">
    <name type="scientific">Streptomyces spororaveus</name>
    <dbReference type="NCBI Taxonomy" id="284039"/>
    <lineage>
        <taxon>Bacteria</taxon>
        <taxon>Bacillati</taxon>
        <taxon>Actinomycetota</taxon>
        <taxon>Actinomycetes</taxon>
        <taxon>Kitasatosporales</taxon>
        <taxon>Streptomycetaceae</taxon>
        <taxon>Streptomyces</taxon>
    </lineage>
</organism>
<evidence type="ECO:0000313" key="2">
    <source>
        <dbReference type="Proteomes" id="UP000608522"/>
    </source>
</evidence>
<protein>
    <submittedName>
        <fullName evidence="1">Uncharacterized protein</fullName>
    </submittedName>
</protein>
<dbReference type="Proteomes" id="UP000608522">
    <property type="component" value="Unassembled WGS sequence"/>
</dbReference>
<dbReference type="Pfam" id="PF20242">
    <property type="entry name" value="Emfourin"/>
    <property type="match status" value="1"/>
</dbReference>
<dbReference type="EMBL" id="BNED01000005">
    <property type="protein sequence ID" value="GHI75138.1"/>
    <property type="molecule type" value="Genomic_DNA"/>
</dbReference>
<dbReference type="RefSeq" id="WP_202197643.1">
    <property type="nucleotide sequence ID" value="NZ_BAAATO010000025.1"/>
</dbReference>
<comment type="caution">
    <text evidence="1">The sequence shown here is derived from an EMBL/GenBank/DDBJ whole genome shotgun (WGS) entry which is preliminary data.</text>
</comment>
<sequence length="100" mass="10765">MKVTLETYGGLAAVGDLRRRPRVLDTDTLPEDTAAELVRLVTAAVATPDTDRAEPARDAMSYTVTVQDDGRVTVLEQSDAAMTPAFAALLALLRKHLAQQ</sequence>
<reference evidence="2" key="1">
    <citation type="submission" date="2023-07" db="EMBL/GenBank/DDBJ databases">
        <title>Whole genome shotgun sequence of Streptomyces spororaveus NBRC 15456.</title>
        <authorList>
            <person name="Komaki H."/>
            <person name="Tamura T."/>
        </authorList>
    </citation>
    <scope>NUCLEOTIDE SEQUENCE [LARGE SCALE GENOMIC DNA]</scope>
    <source>
        <strain evidence="2">NBRC 15456</strain>
    </source>
</reference>
<name>A0ABQ3T427_9ACTN</name>
<keyword evidence="2" id="KW-1185">Reference proteome</keyword>
<dbReference type="InterPro" id="IPR049457">
    <property type="entry name" value="Emfourin"/>
</dbReference>
<proteinExistence type="predicted"/>
<accession>A0ABQ3T427</accession>
<gene>
    <name evidence="1" type="ORF">Sspor_06990</name>
</gene>
<evidence type="ECO:0000313" key="1">
    <source>
        <dbReference type="EMBL" id="GHI75138.1"/>
    </source>
</evidence>